<dbReference type="Proteomes" id="UP000245202">
    <property type="component" value="Unassembled WGS sequence"/>
</dbReference>
<gene>
    <name evidence="8" type="ORF">PAT3040_07003</name>
</gene>
<dbReference type="InterPro" id="IPR036005">
    <property type="entry name" value="Creatinase/aminopeptidase-like"/>
</dbReference>
<dbReference type="AlphaFoldDB" id="A0A2R5EZM0"/>
<comment type="caution">
    <text evidence="8">The sequence shown here is derived from an EMBL/GenBank/DDBJ whole genome shotgun (WGS) entry which is preliminary data.</text>
</comment>
<dbReference type="InterPro" id="IPR001131">
    <property type="entry name" value="Peptidase_M24B_aminopep-P_CS"/>
</dbReference>
<evidence type="ECO:0000256" key="2">
    <source>
        <dbReference type="ARBA" id="ARBA00008766"/>
    </source>
</evidence>
<dbReference type="Gene3D" id="3.90.230.10">
    <property type="entry name" value="Creatinase/methionine aminopeptidase superfamily"/>
    <property type="match status" value="1"/>
</dbReference>
<comment type="cofactor">
    <cofactor evidence="1">
        <name>Mn(2+)</name>
        <dbReference type="ChEBI" id="CHEBI:29035"/>
    </cofactor>
</comment>
<dbReference type="GO" id="GO:0046872">
    <property type="term" value="F:metal ion binding"/>
    <property type="evidence" value="ECO:0007669"/>
    <property type="project" value="UniProtKB-KW"/>
</dbReference>
<dbReference type="FunFam" id="3.90.230.10:FF:000014">
    <property type="entry name" value="Aminopeptidase P family protein"/>
    <property type="match status" value="1"/>
</dbReference>
<dbReference type="SUPFAM" id="SSF55920">
    <property type="entry name" value="Creatinase/aminopeptidase"/>
    <property type="match status" value="1"/>
</dbReference>
<evidence type="ECO:0000259" key="6">
    <source>
        <dbReference type="Pfam" id="PF00557"/>
    </source>
</evidence>
<keyword evidence="3 5" id="KW-0479">Metal-binding</keyword>
<name>A0A2R5EZM0_9BACL</name>
<dbReference type="GO" id="GO:0016787">
    <property type="term" value="F:hydrolase activity"/>
    <property type="evidence" value="ECO:0007669"/>
    <property type="project" value="UniProtKB-KW"/>
</dbReference>
<comment type="similarity">
    <text evidence="2 5">Belongs to the peptidase M24B family.</text>
</comment>
<keyword evidence="9" id="KW-1185">Reference proteome</keyword>
<dbReference type="PANTHER" id="PTHR46112">
    <property type="entry name" value="AMINOPEPTIDASE"/>
    <property type="match status" value="1"/>
</dbReference>
<dbReference type="Pfam" id="PF01321">
    <property type="entry name" value="Creatinase_N"/>
    <property type="match status" value="1"/>
</dbReference>
<dbReference type="PROSITE" id="PS00491">
    <property type="entry name" value="PROLINE_PEPTIDASE"/>
    <property type="match status" value="1"/>
</dbReference>
<dbReference type="InterPro" id="IPR000587">
    <property type="entry name" value="Creatinase_N"/>
</dbReference>
<dbReference type="Gene3D" id="3.40.350.10">
    <property type="entry name" value="Creatinase/prolidase N-terminal domain"/>
    <property type="match status" value="1"/>
</dbReference>
<dbReference type="InterPro" id="IPR029149">
    <property type="entry name" value="Creatin/AminoP/Spt16_N"/>
</dbReference>
<dbReference type="EMBL" id="BDQX01000458">
    <property type="protein sequence ID" value="GBG12142.1"/>
    <property type="molecule type" value="Genomic_DNA"/>
</dbReference>
<dbReference type="InterPro" id="IPR000994">
    <property type="entry name" value="Pept_M24"/>
</dbReference>
<reference evidence="8 9" key="1">
    <citation type="submission" date="2017-08" db="EMBL/GenBank/DDBJ databases">
        <title>Substantial Increase in Enzyme Production by Combined Drug-Resistance Mutations in Paenibacillus agaridevorans.</title>
        <authorList>
            <person name="Tanaka Y."/>
            <person name="Funane K."/>
            <person name="Hosaka T."/>
            <person name="Shiwa Y."/>
            <person name="Fujita N."/>
            <person name="Miyazaki T."/>
            <person name="Yoshikawa H."/>
            <person name="Murakami K."/>
            <person name="Kasahara K."/>
            <person name="Inaoka T."/>
            <person name="Hiraga Y."/>
            <person name="Ochi K."/>
        </authorList>
    </citation>
    <scope>NUCLEOTIDE SEQUENCE [LARGE SCALE GENOMIC DNA]</scope>
    <source>
        <strain evidence="8 9">T-3040</strain>
    </source>
</reference>
<dbReference type="PANTHER" id="PTHR46112:SF3">
    <property type="entry name" value="AMINOPEPTIDASE YPDF"/>
    <property type="match status" value="1"/>
</dbReference>
<evidence type="ECO:0000256" key="1">
    <source>
        <dbReference type="ARBA" id="ARBA00001936"/>
    </source>
</evidence>
<sequence>MSMERLNRLRKLMEESRLEALLIASSHNRRYISGFTGSSGYVLVTSDKAVLLTDFRYRVQAAEQAKGLDIIEHGTSPLDEVRELLKGWGIGKLAFEQEHVTFAEHVRWSTLLKDITLVPAEGLIEKLRMIKDESELAIMQEAADLADRTFAYITGLIRSGMRETDVALEMEVYMRSNGATSSSFDTIVASGERSALPHGVASERVIGTNEFIKLDFGAYYKGYCSDLTRTVVIGQPTDKHREIYNIVLEAQLHALANIRPGMTGLEADALARNIITKYGYGDMFGHGTGHGLGMEIHESPRLSRLSDTILTPGMTVTVEPGIYLPGFGGVRIEDDIVITDSGIKILTSSPKELICLG</sequence>
<organism evidence="8 9">
    <name type="scientific">Paenibacillus agaridevorans</name>
    <dbReference type="NCBI Taxonomy" id="171404"/>
    <lineage>
        <taxon>Bacteria</taxon>
        <taxon>Bacillati</taxon>
        <taxon>Bacillota</taxon>
        <taxon>Bacilli</taxon>
        <taxon>Bacillales</taxon>
        <taxon>Paenibacillaceae</taxon>
        <taxon>Paenibacillus</taxon>
    </lineage>
</organism>
<evidence type="ECO:0000256" key="3">
    <source>
        <dbReference type="ARBA" id="ARBA00022723"/>
    </source>
</evidence>
<evidence type="ECO:0000256" key="4">
    <source>
        <dbReference type="ARBA" id="ARBA00022801"/>
    </source>
</evidence>
<dbReference type="RefSeq" id="WP_108996233.1">
    <property type="nucleotide sequence ID" value="NZ_BDQX01000458.1"/>
</dbReference>
<protein>
    <submittedName>
        <fullName evidence="8">Xaa-Pro dipeptidase</fullName>
    </submittedName>
</protein>
<evidence type="ECO:0000313" key="9">
    <source>
        <dbReference type="Proteomes" id="UP000245202"/>
    </source>
</evidence>
<accession>A0A2R5EZM0</accession>
<feature type="domain" description="Peptidase M24" evidence="6">
    <location>
        <begin position="138"/>
        <end position="340"/>
    </location>
</feature>
<dbReference type="Pfam" id="PF00557">
    <property type="entry name" value="Peptidase_M24"/>
    <property type="match status" value="1"/>
</dbReference>
<evidence type="ECO:0000259" key="7">
    <source>
        <dbReference type="Pfam" id="PF01321"/>
    </source>
</evidence>
<feature type="domain" description="Creatinase N-terminal" evidence="7">
    <location>
        <begin position="5"/>
        <end position="130"/>
    </location>
</feature>
<dbReference type="CDD" id="cd01092">
    <property type="entry name" value="APP-like"/>
    <property type="match status" value="1"/>
</dbReference>
<evidence type="ECO:0000256" key="5">
    <source>
        <dbReference type="RuleBase" id="RU000590"/>
    </source>
</evidence>
<dbReference type="InterPro" id="IPR050659">
    <property type="entry name" value="Peptidase_M24B"/>
</dbReference>
<proteinExistence type="inferred from homology"/>
<keyword evidence="4" id="KW-0378">Hydrolase</keyword>
<evidence type="ECO:0000313" key="8">
    <source>
        <dbReference type="EMBL" id="GBG12142.1"/>
    </source>
</evidence>